<name>A0ACC2GCU8_DALPE</name>
<dbReference type="EMBL" id="CM055741">
    <property type="protein sequence ID" value="KAJ8001356.1"/>
    <property type="molecule type" value="Genomic_DNA"/>
</dbReference>
<accession>A0ACC2GCU8</accession>
<sequence>MTTERGCHLYYVTQKDVLLRETYPAAPGPHERLSVCIVRVDWPESTSWSLHLCHFVTDLLLKELHKPLSLAHHLTAWFC</sequence>
<proteinExistence type="predicted"/>
<keyword evidence="2" id="KW-1185">Reference proteome</keyword>
<reference evidence="1" key="1">
    <citation type="submission" date="2021-05" db="EMBL/GenBank/DDBJ databases">
        <authorList>
            <person name="Pan Q."/>
            <person name="Jouanno E."/>
            <person name="Zahm M."/>
            <person name="Klopp C."/>
            <person name="Cabau C."/>
            <person name="Louis A."/>
            <person name="Berthelot C."/>
            <person name="Parey E."/>
            <person name="Roest Crollius H."/>
            <person name="Montfort J."/>
            <person name="Robinson-Rechavi M."/>
            <person name="Bouchez O."/>
            <person name="Lampietro C."/>
            <person name="Lopez Roques C."/>
            <person name="Donnadieu C."/>
            <person name="Postlethwait J."/>
            <person name="Bobe J."/>
            <person name="Dillon D."/>
            <person name="Chandos A."/>
            <person name="von Hippel F."/>
            <person name="Guiguen Y."/>
        </authorList>
    </citation>
    <scope>NUCLEOTIDE SEQUENCE</scope>
    <source>
        <strain evidence="1">YG-Jan2019</strain>
    </source>
</reference>
<protein>
    <submittedName>
        <fullName evidence="1">Uncharacterized protein</fullName>
    </submittedName>
</protein>
<evidence type="ECO:0000313" key="2">
    <source>
        <dbReference type="Proteomes" id="UP001157502"/>
    </source>
</evidence>
<gene>
    <name evidence="1" type="ORF">DPEC_G00168680</name>
</gene>
<evidence type="ECO:0000313" key="1">
    <source>
        <dbReference type="EMBL" id="KAJ8001356.1"/>
    </source>
</evidence>
<comment type="caution">
    <text evidence="1">The sequence shown here is derived from an EMBL/GenBank/DDBJ whole genome shotgun (WGS) entry which is preliminary data.</text>
</comment>
<organism evidence="1 2">
    <name type="scientific">Dallia pectoralis</name>
    <name type="common">Alaska blackfish</name>
    <dbReference type="NCBI Taxonomy" id="75939"/>
    <lineage>
        <taxon>Eukaryota</taxon>
        <taxon>Metazoa</taxon>
        <taxon>Chordata</taxon>
        <taxon>Craniata</taxon>
        <taxon>Vertebrata</taxon>
        <taxon>Euteleostomi</taxon>
        <taxon>Actinopterygii</taxon>
        <taxon>Neopterygii</taxon>
        <taxon>Teleostei</taxon>
        <taxon>Protacanthopterygii</taxon>
        <taxon>Esociformes</taxon>
        <taxon>Umbridae</taxon>
        <taxon>Dallia</taxon>
    </lineage>
</organism>
<dbReference type="Proteomes" id="UP001157502">
    <property type="component" value="Chromosome 14"/>
</dbReference>